<feature type="transmembrane region" description="Helical" evidence="5">
    <location>
        <begin position="89"/>
        <end position="106"/>
    </location>
</feature>
<evidence type="ECO:0000256" key="1">
    <source>
        <dbReference type="ARBA" id="ARBA00004141"/>
    </source>
</evidence>
<sequence>MMEPTPAYGPSRDERQWAMLCHYSAFFGLLVPMVGNVIGPLLLWQFKREDSSFIDYHGKESLNFQITYSLAMMLCWVLAWILIGFPLMLLISLVVLVLVVIAGMRANEGKAYRYPFCWRFIK</sequence>
<keyword evidence="7" id="KW-1185">Reference proteome</keyword>
<evidence type="ECO:0000256" key="5">
    <source>
        <dbReference type="SAM" id="Phobius"/>
    </source>
</evidence>
<reference evidence="6 7" key="1">
    <citation type="submission" date="2019-07" db="EMBL/GenBank/DDBJ databases">
        <title>Genomic Encyclopedia of Type Strains, Phase I: the one thousand microbial genomes (KMG-I) project.</title>
        <authorList>
            <person name="Kyrpides N."/>
        </authorList>
    </citation>
    <scope>NUCLEOTIDE SEQUENCE [LARGE SCALE GENOMIC DNA]</scope>
    <source>
        <strain evidence="6 7">DSM 375</strain>
    </source>
</reference>
<keyword evidence="2 5" id="KW-0812">Transmembrane</keyword>
<evidence type="ECO:0000313" key="6">
    <source>
        <dbReference type="EMBL" id="TWH76133.1"/>
    </source>
</evidence>
<dbReference type="OrthoDB" id="9808930at2"/>
<evidence type="ECO:0000313" key="7">
    <source>
        <dbReference type="Proteomes" id="UP000319627"/>
    </source>
</evidence>
<name>A0A562IZ59_9GAMM</name>
<proteinExistence type="predicted"/>
<protein>
    <recommendedName>
        <fullName evidence="8">Tic20 family protein</fullName>
    </recommendedName>
</protein>
<dbReference type="EMBL" id="VLKG01000003">
    <property type="protein sequence ID" value="TWH76133.1"/>
    <property type="molecule type" value="Genomic_DNA"/>
</dbReference>
<dbReference type="Proteomes" id="UP000319627">
    <property type="component" value="Unassembled WGS sequence"/>
</dbReference>
<dbReference type="Pfam" id="PF09685">
    <property type="entry name" value="MamF_MmsF"/>
    <property type="match status" value="1"/>
</dbReference>
<dbReference type="InterPro" id="IPR019109">
    <property type="entry name" value="MamF_MmsF"/>
</dbReference>
<dbReference type="AlphaFoldDB" id="A0A562IZ59"/>
<dbReference type="RefSeq" id="WP_144570790.1">
    <property type="nucleotide sequence ID" value="NZ_VLKG01000003.1"/>
</dbReference>
<evidence type="ECO:0000256" key="2">
    <source>
        <dbReference type="ARBA" id="ARBA00022692"/>
    </source>
</evidence>
<feature type="transmembrane region" description="Helical" evidence="5">
    <location>
        <begin position="20"/>
        <end position="44"/>
    </location>
</feature>
<keyword evidence="3 5" id="KW-1133">Transmembrane helix</keyword>
<evidence type="ECO:0000256" key="4">
    <source>
        <dbReference type="ARBA" id="ARBA00023136"/>
    </source>
</evidence>
<gene>
    <name evidence="6" type="ORF">LX59_01052</name>
</gene>
<keyword evidence="4 5" id="KW-0472">Membrane</keyword>
<evidence type="ECO:0000256" key="3">
    <source>
        <dbReference type="ARBA" id="ARBA00022989"/>
    </source>
</evidence>
<accession>A0A562IZ59</accession>
<comment type="subcellular location">
    <subcellularLocation>
        <location evidence="1">Membrane</location>
        <topology evidence="1">Multi-pass membrane protein</topology>
    </subcellularLocation>
</comment>
<evidence type="ECO:0008006" key="8">
    <source>
        <dbReference type="Google" id="ProtNLM"/>
    </source>
</evidence>
<organism evidence="6 7">
    <name type="scientific">Azomonas agilis</name>
    <dbReference type="NCBI Taxonomy" id="116849"/>
    <lineage>
        <taxon>Bacteria</taxon>
        <taxon>Pseudomonadati</taxon>
        <taxon>Pseudomonadota</taxon>
        <taxon>Gammaproteobacteria</taxon>
        <taxon>Pseudomonadales</taxon>
        <taxon>Pseudomonadaceae</taxon>
        <taxon>Azomonas</taxon>
    </lineage>
</organism>
<comment type="caution">
    <text evidence="6">The sequence shown here is derived from an EMBL/GenBank/DDBJ whole genome shotgun (WGS) entry which is preliminary data.</text>
</comment>